<dbReference type="RefSeq" id="WP_265355970.1">
    <property type="nucleotide sequence ID" value="NZ_JAMQPS010000002.1"/>
</dbReference>
<dbReference type="EMBL" id="JAMQQD010000005">
    <property type="protein sequence ID" value="MCW7516339.1"/>
    <property type="molecule type" value="Genomic_DNA"/>
</dbReference>
<sequence>MKQFLLIFIVFGVSCTSQNQSPFYFYDDSLGEVPEFFFEYGTKDSSLNLPDSNELFHYENGIFCVYSIPISLYKLELGAKFRICSKLNEERSKRWKTGFSLLKNQKSEYQTFFEFGKGWNLSFSTLGKWKEKRKEMDPIIEWKEQVFSTGLVTYQSFAIPHPIFLQKSNSECEVVYRSYSLSNSENQTPTIDFEFPCPPVEKVLDLVLSQNQNWITSCEIGSPNISELFRHSESDYLRYLEWENTKDKVICPYAETLEREKDGVTITFQSEDFQKRSRVMLPHGILLLSDNPKFQGILIPKQFLSQLGTTETIRFGESVLYDASFDFKQGEEYFAKQWRTTSCRDQKKLWETEGYFCGNPGLPNYLEENSISNTIPKCFPSQIHLTEFYPGNETDSNFPFPAYFEFRNEGTTCDLSSLNWILNGNVYPFSAKEEILNQNGIFLMTKERWLGWNLLEREKPFTIPKQMFQIPPFLIQSRLSEESISVEFDPNRFHLLRKGNQNRFSIIVQEKEVPHPRIQSDPRLLSYGFQLSPGVHETNQINFIGSSLLELAQNPYPFFDFGFIEGEEGIGSFQSSEKKDYFYWKPSGTKIVTFGYEPNLCNGENIYHLPSGFFGESFKSLSYVEKITSNNRLIIWSDALIKEKSYDNTRSLHPEFAPILFSSSMVSSFPCPGLWRSPGVEKISSLEIVKLRDQVGYLANSPLGNVGSFLFGNQRQKLPIPILPLSDLQFNLDLTNVFSGHSEEQMYSYFSHPNLIKPIGFLEKKGPIQIEAIYPNPFLSQNEWVYVCNRSGNSEDLSSYLIEDETSTDDLVSYQSRFPNGTPTGKNGKGFITNDTVLPPSKCAWIVDPDGKDWYLPIFHSESDRLITVVTTQTIGNGISSGEFLQLRKKSNGVSILISSFGHKESASNFRKTTSTGEYLWLKTNAEGTTPDDFEVYREEN</sequence>
<comment type="caution">
    <text evidence="1">The sequence shown here is derived from an EMBL/GenBank/DDBJ whole genome shotgun (WGS) entry which is preliminary data.</text>
</comment>
<dbReference type="PROSITE" id="PS51257">
    <property type="entry name" value="PROKAR_LIPOPROTEIN"/>
    <property type="match status" value="1"/>
</dbReference>
<reference evidence="1" key="1">
    <citation type="submission" date="2022-06" db="EMBL/GenBank/DDBJ databases">
        <title>Leptospira isolates from biofilms formed at urban environments.</title>
        <authorList>
            <person name="Ribeiro P.S."/>
            <person name="Sousa T."/>
            <person name="Carvalho N."/>
            <person name="Aburjaile F."/>
            <person name="Neves F."/>
            <person name="Oliveira D."/>
            <person name="Blanco L."/>
            <person name="Lima J."/>
            <person name="Costa F."/>
            <person name="Brenig B."/>
            <person name="Soares S."/>
            <person name="Ramos R."/>
            <person name="Goes-Neto A."/>
            <person name="Matiuzzi M."/>
            <person name="Azevedo V."/>
            <person name="Ristow P."/>
        </authorList>
    </citation>
    <scope>NUCLEOTIDE SEQUENCE</scope>
    <source>
        <strain evidence="1">VSF7</strain>
    </source>
</reference>
<dbReference type="AlphaFoldDB" id="A0AAW5VBY7"/>
<dbReference type="NCBIfam" id="NF047473">
    <property type="entry name" value="lipo_LIC11755"/>
    <property type="match status" value="1"/>
</dbReference>
<accession>A0AAW5VBY7</accession>
<proteinExistence type="predicted"/>
<gene>
    <name evidence="1" type="ORF">ND810_14320</name>
</gene>
<organism evidence="1 2">
    <name type="scientific">Leptospira levettii</name>
    <dbReference type="NCBI Taxonomy" id="2023178"/>
    <lineage>
        <taxon>Bacteria</taxon>
        <taxon>Pseudomonadati</taxon>
        <taxon>Spirochaetota</taxon>
        <taxon>Spirochaetia</taxon>
        <taxon>Leptospirales</taxon>
        <taxon>Leptospiraceae</taxon>
        <taxon>Leptospira</taxon>
    </lineage>
</organism>
<name>A0AAW5VBY7_9LEPT</name>
<dbReference type="Proteomes" id="UP001209694">
    <property type="component" value="Unassembled WGS sequence"/>
</dbReference>
<evidence type="ECO:0000313" key="2">
    <source>
        <dbReference type="Proteomes" id="UP001209694"/>
    </source>
</evidence>
<evidence type="ECO:0008006" key="3">
    <source>
        <dbReference type="Google" id="ProtNLM"/>
    </source>
</evidence>
<protein>
    <recommendedName>
        <fullName evidence="3">Lamin tail domain-containing protein</fullName>
    </recommendedName>
</protein>
<evidence type="ECO:0000313" key="1">
    <source>
        <dbReference type="EMBL" id="MCW7516339.1"/>
    </source>
</evidence>